<dbReference type="InterPro" id="IPR010982">
    <property type="entry name" value="Lambda_DNA-bd_dom_sf"/>
</dbReference>
<dbReference type="PRINTS" id="PR00036">
    <property type="entry name" value="HTHLACI"/>
</dbReference>
<feature type="domain" description="HTH lacI-type" evidence="4">
    <location>
        <begin position="11"/>
        <end position="65"/>
    </location>
</feature>
<accession>A0A553JW94</accession>
<keyword evidence="2" id="KW-0238">DNA-binding</keyword>
<dbReference type="PANTHER" id="PTHR30146">
    <property type="entry name" value="LACI-RELATED TRANSCRIPTIONAL REPRESSOR"/>
    <property type="match status" value="1"/>
</dbReference>
<dbReference type="CDD" id="cd01392">
    <property type="entry name" value="HTH_LacI"/>
    <property type="match status" value="1"/>
</dbReference>
<evidence type="ECO:0000256" key="3">
    <source>
        <dbReference type="ARBA" id="ARBA00023163"/>
    </source>
</evidence>
<keyword evidence="1" id="KW-0805">Transcription regulation</keyword>
<dbReference type="PROSITE" id="PS50932">
    <property type="entry name" value="HTH_LACI_2"/>
    <property type="match status" value="1"/>
</dbReference>
<dbReference type="OrthoDB" id="189006at2"/>
<evidence type="ECO:0000259" key="4">
    <source>
        <dbReference type="PROSITE" id="PS50932"/>
    </source>
</evidence>
<dbReference type="Pfam" id="PF00356">
    <property type="entry name" value="LacI"/>
    <property type="match status" value="1"/>
</dbReference>
<dbReference type="SUPFAM" id="SSF47413">
    <property type="entry name" value="lambda repressor-like DNA-binding domains"/>
    <property type="match status" value="1"/>
</dbReference>
<keyword evidence="3" id="KW-0804">Transcription</keyword>
<dbReference type="GO" id="GO:0000976">
    <property type="term" value="F:transcription cis-regulatory region binding"/>
    <property type="evidence" value="ECO:0007669"/>
    <property type="project" value="TreeGrafter"/>
</dbReference>
<name>A0A553JW94_9ACTN</name>
<dbReference type="Gene3D" id="3.40.50.2300">
    <property type="match status" value="2"/>
</dbReference>
<dbReference type="EMBL" id="VKKG01000007">
    <property type="protein sequence ID" value="TRY16718.1"/>
    <property type="molecule type" value="Genomic_DNA"/>
</dbReference>
<dbReference type="PROSITE" id="PS00356">
    <property type="entry name" value="HTH_LACI_1"/>
    <property type="match status" value="1"/>
</dbReference>
<dbReference type="InterPro" id="IPR000843">
    <property type="entry name" value="HTH_LacI"/>
</dbReference>
<proteinExistence type="predicted"/>
<gene>
    <name evidence="5" type="ORF">FOJ82_15115</name>
</gene>
<dbReference type="Pfam" id="PF13407">
    <property type="entry name" value="Peripla_BP_4"/>
    <property type="match status" value="1"/>
</dbReference>
<evidence type="ECO:0000313" key="5">
    <source>
        <dbReference type="EMBL" id="TRY16718.1"/>
    </source>
</evidence>
<dbReference type="InterPro" id="IPR028082">
    <property type="entry name" value="Peripla_BP_I"/>
</dbReference>
<reference evidence="5 6" key="1">
    <citation type="submission" date="2019-07" db="EMBL/GenBank/DDBJ databases">
        <authorList>
            <person name="Zhou L.-Y."/>
        </authorList>
    </citation>
    <scope>NUCLEOTIDE SEQUENCE [LARGE SCALE GENOMIC DNA]</scope>
    <source>
        <strain evidence="5 6">YIM 101269</strain>
    </source>
</reference>
<dbReference type="PANTHER" id="PTHR30146:SF145">
    <property type="entry name" value="RIBOSE OPERON REPRESSOR"/>
    <property type="match status" value="1"/>
</dbReference>
<comment type="caution">
    <text evidence="5">The sequence shown here is derived from an EMBL/GenBank/DDBJ whole genome shotgun (WGS) entry which is preliminary data.</text>
</comment>
<evidence type="ECO:0000313" key="6">
    <source>
        <dbReference type="Proteomes" id="UP000317638"/>
    </source>
</evidence>
<keyword evidence="6" id="KW-1185">Reference proteome</keyword>
<dbReference type="AlphaFoldDB" id="A0A553JW94"/>
<organism evidence="5 6">
    <name type="scientific">Tessaracoccus rhinocerotis</name>
    <dbReference type="NCBI Taxonomy" id="1689449"/>
    <lineage>
        <taxon>Bacteria</taxon>
        <taxon>Bacillati</taxon>
        <taxon>Actinomycetota</taxon>
        <taxon>Actinomycetes</taxon>
        <taxon>Propionibacteriales</taxon>
        <taxon>Propionibacteriaceae</taxon>
        <taxon>Tessaracoccus</taxon>
    </lineage>
</organism>
<sequence>MKPPVNSHKAATIADVARASNVSVATVSRVLNGNPKVAPELAKRVEAAVSEVNYRPNGAGRALRRQKSDLWAAIVPDIQNPFFVKVVDAFERVANAEGFSVVLCNTQEDLAREKASIETVIAHQVSGVLVAAASPQTKLRMFERYGIPVVTIDRRVNDFSGDAVTVDNALIGRMAAEHLLEQGRERALILSHTVELSPMRDRELGFRQRMAEAGHAVGERWVAHLAFQDGRQAIIRDLLRKRSGVDAVFCTTNTLTAEAFVALQSLGMEIGPQVGLVGVDDHRWNTMVQPQVTVVEQPAEQLGTWAGQLLATRSRGQTMNHGRITLDPVLQIRASSLRG</sequence>
<evidence type="ECO:0000256" key="2">
    <source>
        <dbReference type="ARBA" id="ARBA00023125"/>
    </source>
</evidence>
<dbReference type="SMART" id="SM00354">
    <property type="entry name" value="HTH_LACI"/>
    <property type="match status" value="1"/>
</dbReference>
<dbReference type="GO" id="GO:0003700">
    <property type="term" value="F:DNA-binding transcription factor activity"/>
    <property type="evidence" value="ECO:0007669"/>
    <property type="project" value="TreeGrafter"/>
</dbReference>
<protein>
    <submittedName>
        <fullName evidence="5">LacI family transcriptional regulator</fullName>
    </submittedName>
</protein>
<evidence type="ECO:0000256" key="1">
    <source>
        <dbReference type="ARBA" id="ARBA00023015"/>
    </source>
</evidence>
<dbReference type="Proteomes" id="UP000317638">
    <property type="component" value="Unassembled WGS sequence"/>
</dbReference>
<dbReference type="RefSeq" id="WP_143939332.1">
    <property type="nucleotide sequence ID" value="NZ_VKKG01000007.1"/>
</dbReference>
<dbReference type="InterPro" id="IPR025997">
    <property type="entry name" value="SBP_2_dom"/>
</dbReference>
<dbReference type="Gene3D" id="1.10.260.40">
    <property type="entry name" value="lambda repressor-like DNA-binding domains"/>
    <property type="match status" value="1"/>
</dbReference>
<dbReference type="SUPFAM" id="SSF53822">
    <property type="entry name" value="Periplasmic binding protein-like I"/>
    <property type="match status" value="1"/>
</dbReference>